<dbReference type="Proteomes" id="UP000325440">
    <property type="component" value="Unassembled WGS sequence"/>
</dbReference>
<feature type="domain" description="Tudor" evidence="3">
    <location>
        <begin position="889"/>
        <end position="948"/>
    </location>
</feature>
<dbReference type="Gene3D" id="3.30.420.610">
    <property type="entry name" value="LOTUS domain-like"/>
    <property type="match status" value="3"/>
</dbReference>
<feature type="compositionally biased region" description="Basic residues" evidence="2">
    <location>
        <begin position="94"/>
        <end position="108"/>
    </location>
</feature>
<protein>
    <submittedName>
        <fullName evidence="5">OST-HTH/LOTUS domain,Tudor domain</fullName>
    </submittedName>
</protein>
<dbReference type="PROSITE" id="PS51644">
    <property type="entry name" value="HTH_OST"/>
    <property type="match status" value="2"/>
</dbReference>
<evidence type="ECO:0000256" key="2">
    <source>
        <dbReference type="SAM" id="MobiDB-lite"/>
    </source>
</evidence>
<dbReference type="Pfam" id="PF00567">
    <property type="entry name" value="TUDOR"/>
    <property type="match status" value="1"/>
</dbReference>
<dbReference type="Gene3D" id="2.30.30.140">
    <property type="match status" value="1"/>
</dbReference>
<name>A0A5E4MQ80_9HEMI</name>
<dbReference type="InterPro" id="IPR041966">
    <property type="entry name" value="LOTUS-like"/>
</dbReference>
<dbReference type="Pfam" id="PF12872">
    <property type="entry name" value="OST-HTH"/>
    <property type="match status" value="3"/>
</dbReference>
<dbReference type="OrthoDB" id="6609929at2759"/>
<organism evidence="5 6">
    <name type="scientific">Cinara cedri</name>
    <dbReference type="NCBI Taxonomy" id="506608"/>
    <lineage>
        <taxon>Eukaryota</taxon>
        <taxon>Metazoa</taxon>
        <taxon>Ecdysozoa</taxon>
        <taxon>Arthropoda</taxon>
        <taxon>Hexapoda</taxon>
        <taxon>Insecta</taxon>
        <taxon>Pterygota</taxon>
        <taxon>Neoptera</taxon>
        <taxon>Paraneoptera</taxon>
        <taxon>Hemiptera</taxon>
        <taxon>Sternorrhyncha</taxon>
        <taxon>Aphidomorpha</taxon>
        <taxon>Aphidoidea</taxon>
        <taxon>Aphididae</taxon>
        <taxon>Lachninae</taxon>
        <taxon>Cinara</taxon>
    </lineage>
</organism>
<feature type="compositionally biased region" description="Polar residues" evidence="2">
    <location>
        <begin position="425"/>
        <end position="440"/>
    </location>
</feature>
<dbReference type="CDD" id="cd09972">
    <property type="entry name" value="LOTUS_TDRD_OSKAR"/>
    <property type="match status" value="1"/>
</dbReference>
<evidence type="ECO:0000259" key="3">
    <source>
        <dbReference type="PROSITE" id="PS50304"/>
    </source>
</evidence>
<dbReference type="EMBL" id="CABPRJ010000993">
    <property type="protein sequence ID" value="VVC34377.1"/>
    <property type="molecule type" value="Genomic_DNA"/>
</dbReference>
<feature type="region of interest" description="Disordered" evidence="2">
    <location>
        <begin position="425"/>
        <end position="444"/>
    </location>
</feature>
<feature type="domain" description="HTH OST-type" evidence="4">
    <location>
        <begin position="5"/>
        <end position="81"/>
    </location>
</feature>
<dbReference type="SUPFAM" id="SSF63748">
    <property type="entry name" value="Tudor/PWWP/MBT"/>
    <property type="match status" value="1"/>
</dbReference>
<sequence length="1061" mass="123468">MAEPDLNYVKTVVRSIITSTPGDLTVADILNDYCILEGTHFPFLKLGFDTSFELLKSMDDILRLPHNPNLTSKIIPIADKKTSHLIELVEKQKNKNKRNYRRSGRKSKSYNSNGQNIKYNTMNFHSPKHGFEARGYDYIKYEQNNSQKTRGYVTNELKHFIEILCGSMNTISIPKLKVKLINHPDYSKLNTINIEEAINMLKTFIYIDKNGVHLKDSEYNIFNSHRKSKITNNISHKIEADEYGKPKQNATTYNSNDIQPRILYALSDQNSDTEDDDFGMSEGLDYCNTKKHLFEYSKKTNKLELDDMLSKIHLKTIIKSNEELCIANDTEDNCYQQSQSLNLCDVKETELNDMLSGIPLKPIIKPNKELSITDITVDNCYKQSQSSNFCDIKQTELSKNHQELKNANTSMAPKEYHKILEKTTNSNVEQKPKSNRQGIKTSGDDLMMNNKARYKNMIISIIENSRFPIDVNNVMATFKKIHGYEFPLQIFGCRTYMDFFRLHPAVFKLENSYSSKSIVSIENLTLSERKTTLRHNFICASTIYDDDVCSDKKPEEKAVQELSILEEFKLNSNYSNQYKECNDNTQLSSTNTQTFSSSSSKTIFHTNLKDTKHYEMYDSAMILDSMKKKMRLILAKHKNGILCNEFMDIYDAEYNGCFTFSEYGFRSMRDMAFNLPSIFYVKESEENGEYVLYDARRRSEFENLIDKLDPSLYYKNIPKTVMYNLSMIFDKNRTGISLVELKHLYCTEFGRCYEPSKYGYYSEEHMFKLLNKMIQIKDNKLYTVDPFAYINFTDDYDCTTQSKKNCLPLVMDRVLFNYTGKDICNAKFDYSPFELTEENSVSIITAEIYNPNSFYIHLKSKLNTLENLMANLQEYYDKNELKYIVLPDLLIPGLACCLRFENTINWHRAKILTIIDKDYVKVAYVDFGSYEVVNKSRIRLLVSKFSIEPVLALHCCLYSDDEFNFSRETNEIFGEMVDGFDLEAHFHGFTFLKDGIKKMRLQLFLKVKDMESIDINKLCAKHIKNTSYKSETSIRRIMCEIEQEKSILKKINTPKNKNNSS</sequence>
<feature type="coiled-coil region" evidence="1">
    <location>
        <begin position="855"/>
        <end position="882"/>
    </location>
</feature>
<gene>
    <name evidence="5" type="ORF">CINCED_3A021644</name>
</gene>
<dbReference type="PANTHER" id="PTHR22948">
    <property type="entry name" value="TUDOR DOMAIN CONTAINING PROTEIN"/>
    <property type="match status" value="1"/>
</dbReference>
<feature type="region of interest" description="Disordered" evidence="2">
    <location>
        <begin position="94"/>
        <end position="118"/>
    </location>
</feature>
<evidence type="ECO:0000313" key="5">
    <source>
        <dbReference type="EMBL" id="VVC34377.1"/>
    </source>
</evidence>
<evidence type="ECO:0000259" key="4">
    <source>
        <dbReference type="PROSITE" id="PS51644"/>
    </source>
</evidence>
<dbReference type="PANTHER" id="PTHR22948:SF76">
    <property type="entry name" value="FI20010P1-RELATED"/>
    <property type="match status" value="1"/>
</dbReference>
<evidence type="ECO:0000256" key="1">
    <source>
        <dbReference type="SAM" id="Coils"/>
    </source>
</evidence>
<dbReference type="AlphaFoldDB" id="A0A5E4MQ80"/>
<dbReference type="InterPro" id="IPR002999">
    <property type="entry name" value="Tudor"/>
</dbReference>
<dbReference type="SMART" id="SM00333">
    <property type="entry name" value="TUDOR"/>
    <property type="match status" value="1"/>
</dbReference>
<reference evidence="5 6" key="1">
    <citation type="submission" date="2019-08" db="EMBL/GenBank/DDBJ databases">
        <authorList>
            <person name="Alioto T."/>
            <person name="Alioto T."/>
            <person name="Gomez Garrido J."/>
        </authorList>
    </citation>
    <scope>NUCLEOTIDE SEQUENCE [LARGE SCALE GENOMIC DNA]</scope>
</reference>
<dbReference type="InterPro" id="IPR050621">
    <property type="entry name" value="Tudor_domain_containing"/>
</dbReference>
<keyword evidence="6" id="KW-1185">Reference proteome</keyword>
<evidence type="ECO:0000313" key="6">
    <source>
        <dbReference type="Proteomes" id="UP000325440"/>
    </source>
</evidence>
<dbReference type="PROSITE" id="PS50304">
    <property type="entry name" value="TUDOR"/>
    <property type="match status" value="1"/>
</dbReference>
<keyword evidence="1" id="KW-0175">Coiled coil</keyword>
<feature type="domain" description="HTH OST-type" evidence="4">
    <location>
        <begin position="622"/>
        <end position="696"/>
    </location>
</feature>
<proteinExistence type="predicted"/>
<dbReference type="InterPro" id="IPR025605">
    <property type="entry name" value="OST-HTH/LOTUS_dom"/>
</dbReference>
<accession>A0A5E4MQ80</accession>